<reference evidence="1" key="1">
    <citation type="journal article" date="2020" name="Nature">
        <title>Giant virus diversity and host interactions through global metagenomics.</title>
        <authorList>
            <person name="Schulz F."/>
            <person name="Roux S."/>
            <person name="Paez-Espino D."/>
            <person name="Jungbluth S."/>
            <person name="Walsh D.A."/>
            <person name="Denef V.J."/>
            <person name="McMahon K.D."/>
            <person name="Konstantinidis K.T."/>
            <person name="Eloe-Fadrosh E.A."/>
            <person name="Kyrpides N.C."/>
            <person name="Woyke T."/>
        </authorList>
    </citation>
    <scope>NUCLEOTIDE SEQUENCE</scope>
    <source>
        <strain evidence="1">GVMAG-M-3300017651-5</strain>
    </source>
</reference>
<proteinExistence type="predicted"/>
<organism evidence="1">
    <name type="scientific">viral metagenome</name>
    <dbReference type="NCBI Taxonomy" id="1070528"/>
    <lineage>
        <taxon>unclassified sequences</taxon>
        <taxon>metagenomes</taxon>
        <taxon>organismal metagenomes</taxon>
    </lineage>
</organism>
<dbReference type="AlphaFoldDB" id="A0A6C0BNE5"/>
<dbReference type="EMBL" id="MN739193">
    <property type="protein sequence ID" value="QHS92928.1"/>
    <property type="molecule type" value="Genomic_DNA"/>
</dbReference>
<sequence>MSIRSLKINSILELRRVHSSIDLAIERQKHIITLLEKLKHPQDDSPSDLAAMLKEFDRLALSKTDVIGDINAKSLQFIYDLRDIQ</sequence>
<evidence type="ECO:0000313" key="1">
    <source>
        <dbReference type="EMBL" id="QHS92928.1"/>
    </source>
</evidence>
<accession>A0A6C0BNE5</accession>
<protein>
    <submittedName>
        <fullName evidence="1">Uncharacterized protein</fullName>
    </submittedName>
</protein>
<name>A0A6C0BNE5_9ZZZZ</name>